<evidence type="ECO:0000313" key="11">
    <source>
        <dbReference type="EMBL" id="MBM3281879.1"/>
    </source>
</evidence>
<evidence type="ECO:0000256" key="4">
    <source>
        <dbReference type="ARBA" id="ARBA00022730"/>
    </source>
</evidence>
<keyword evidence="6 11" id="KW-0689">Ribosomal protein</keyword>
<dbReference type="AlphaFoldDB" id="A0A8T4C5V5"/>
<dbReference type="GO" id="GO:0019843">
    <property type="term" value="F:rRNA binding"/>
    <property type="evidence" value="ECO:0007669"/>
    <property type="project" value="UniProtKB-KW"/>
</dbReference>
<dbReference type="InterPro" id="IPR022481">
    <property type="entry name" value="Ribosomal_eL8_arc"/>
</dbReference>
<organism evidence="11 12">
    <name type="scientific">Candidatus Iainarchaeum sp</name>
    <dbReference type="NCBI Taxonomy" id="3101447"/>
    <lineage>
        <taxon>Archaea</taxon>
        <taxon>Candidatus Iainarchaeota</taxon>
        <taxon>Candidatus Iainarchaeia</taxon>
        <taxon>Candidatus Iainarchaeales</taxon>
        <taxon>Candidatus Iainarchaeaceae</taxon>
        <taxon>Candidatus Iainarchaeum</taxon>
    </lineage>
</organism>
<dbReference type="SUPFAM" id="SSF55315">
    <property type="entry name" value="L30e-like"/>
    <property type="match status" value="1"/>
</dbReference>
<keyword evidence="7" id="KW-0687">Ribonucleoprotein</keyword>
<dbReference type="InterPro" id="IPR018492">
    <property type="entry name" value="Ribosomal_eL8/Nhp2"/>
</dbReference>
<comment type="caution">
    <text evidence="11">The sequence shown here is derived from an EMBL/GenBank/DDBJ whole genome shotgun (WGS) entry which is preliminary data.</text>
</comment>
<keyword evidence="3" id="KW-0819">tRNA processing</keyword>
<accession>A0A8T4C5V5</accession>
<sequence>MSKDHFEVPAELKEKQAEFLQELVKKKGKYRIGVNEVTKAIERDTAKLVFLAKDVSPAELIMHIPLLCKEKKVPFTFVDTRKDLGNAIGIGVGAAAIAVVEAGDSQQNLEQIVKKVQALGK</sequence>
<dbReference type="Gene3D" id="3.30.1330.30">
    <property type="match status" value="1"/>
</dbReference>
<protein>
    <recommendedName>
        <fullName evidence="8 9">50S ribosomal protein L7Ae</fullName>
    </recommendedName>
</protein>
<name>A0A8T4C5V5_9ARCH</name>
<comment type="similarity">
    <text evidence="1">Belongs to the eukaryotic ribosomal protein eL8 family.</text>
</comment>
<dbReference type="Pfam" id="PF01248">
    <property type="entry name" value="Ribosomal_L7Ae"/>
    <property type="match status" value="1"/>
</dbReference>
<dbReference type="GO" id="GO:0005840">
    <property type="term" value="C:ribosome"/>
    <property type="evidence" value="ECO:0007669"/>
    <property type="project" value="UniProtKB-KW"/>
</dbReference>
<reference evidence="11" key="1">
    <citation type="submission" date="2019-03" db="EMBL/GenBank/DDBJ databases">
        <title>Lake Tanganyika Metagenome-Assembled Genomes (MAGs).</title>
        <authorList>
            <person name="Tran P."/>
        </authorList>
    </citation>
    <scope>NUCLEOTIDE SEQUENCE</scope>
    <source>
        <strain evidence="11">M_DeepCast_50m_m2_156</strain>
    </source>
</reference>
<evidence type="ECO:0000256" key="5">
    <source>
        <dbReference type="ARBA" id="ARBA00022884"/>
    </source>
</evidence>
<dbReference type="PRINTS" id="PR00884">
    <property type="entry name" value="RIBOSOMALHS6"/>
</dbReference>
<dbReference type="GO" id="GO:1990904">
    <property type="term" value="C:ribonucleoprotein complex"/>
    <property type="evidence" value="ECO:0007669"/>
    <property type="project" value="UniProtKB-KW"/>
</dbReference>
<dbReference type="GO" id="GO:0006412">
    <property type="term" value="P:translation"/>
    <property type="evidence" value="ECO:0007669"/>
    <property type="project" value="InterPro"/>
</dbReference>
<dbReference type="NCBIfam" id="TIGR03677">
    <property type="entry name" value="eL8_ribo"/>
    <property type="match status" value="1"/>
</dbReference>
<dbReference type="GO" id="GO:0008033">
    <property type="term" value="P:tRNA processing"/>
    <property type="evidence" value="ECO:0007669"/>
    <property type="project" value="UniProtKB-KW"/>
</dbReference>
<keyword evidence="5" id="KW-0694">RNA-binding</keyword>
<evidence type="ECO:0000256" key="9">
    <source>
        <dbReference type="NCBIfam" id="TIGR03677"/>
    </source>
</evidence>
<dbReference type="Proteomes" id="UP000774699">
    <property type="component" value="Unassembled WGS sequence"/>
</dbReference>
<feature type="domain" description="Ribosomal protein eL8/eL30/eS12/Gadd45" evidence="10">
    <location>
        <begin position="20"/>
        <end position="106"/>
    </location>
</feature>
<evidence type="ECO:0000256" key="8">
    <source>
        <dbReference type="ARBA" id="ARBA00035441"/>
    </source>
</evidence>
<dbReference type="InterPro" id="IPR029064">
    <property type="entry name" value="Ribosomal_eL30-like_sf"/>
</dbReference>
<evidence type="ECO:0000256" key="6">
    <source>
        <dbReference type="ARBA" id="ARBA00022980"/>
    </source>
</evidence>
<evidence type="ECO:0000256" key="7">
    <source>
        <dbReference type="ARBA" id="ARBA00023274"/>
    </source>
</evidence>
<evidence type="ECO:0000256" key="2">
    <source>
        <dbReference type="ARBA" id="ARBA00022490"/>
    </source>
</evidence>
<keyword evidence="4" id="KW-0699">rRNA-binding</keyword>
<evidence type="ECO:0000256" key="1">
    <source>
        <dbReference type="ARBA" id="ARBA00007337"/>
    </source>
</evidence>
<dbReference type="InterPro" id="IPR004038">
    <property type="entry name" value="Ribosomal_eL8/eL30/eS12/Gad45"/>
</dbReference>
<proteinExistence type="inferred from homology"/>
<gene>
    <name evidence="11" type="ORF">FJY86_00875</name>
</gene>
<evidence type="ECO:0000256" key="3">
    <source>
        <dbReference type="ARBA" id="ARBA00022694"/>
    </source>
</evidence>
<dbReference type="EMBL" id="VGJJ01000003">
    <property type="protein sequence ID" value="MBM3281879.1"/>
    <property type="molecule type" value="Genomic_DNA"/>
</dbReference>
<dbReference type="GO" id="GO:0003735">
    <property type="term" value="F:structural constituent of ribosome"/>
    <property type="evidence" value="ECO:0007669"/>
    <property type="project" value="InterPro"/>
</dbReference>
<dbReference type="InterPro" id="IPR050257">
    <property type="entry name" value="eL8/uL1-like"/>
</dbReference>
<dbReference type="PANTHER" id="PTHR23105">
    <property type="entry name" value="RIBOSOMAL PROTEIN L7AE FAMILY MEMBER"/>
    <property type="match status" value="1"/>
</dbReference>
<dbReference type="PRINTS" id="PR00881">
    <property type="entry name" value="L7ARS6FAMILY"/>
</dbReference>
<evidence type="ECO:0000313" key="12">
    <source>
        <dbReference type="Proteomes" id="UP000774699"/>
    </source>
</evidence>
<evidence type="ECO:0000259" key="10">
    <source>
        <dbReference type="Pfam" id="PF01248"/>
    </source>
</evidence>
<keyword evidence="2" id="KW-0963">Cytoplasm</keyword>